<organism evidence="1 2">
    <name type="scientific">Paramecium sonneborni</name>
    <dbReference type="NCBI Taxonomy" id="65129"/>
    <lineage>
        <taxon>Eukaryota</taxon>
        <taxon>Sar</taxon>
        <taxon>Alveolata</taxon>
        <taxon>Ciliophora</taxon>
        <taxon>Intramacronucleata</taxon>
        <taxon>Oligohymenophorea</taxon>
        <taxon>Peniculida</taxon>
        <taxon>Parameciidae</taxon>
        <taxon>Paramecium</taxon>
    </lineage>
</organism>
<dbReference type="AlphaFoldDB" id="A0A8S1P3G9"/>
<accession>A0A8S1P3G9</accession>
<evidence type="ECO:0000313" key="2">
    <source>
        <dbReference type="Proteomes" id="UP000692954"/>
    </source>
</evidence>
<keyword evidence="2" id="KW-1185">Reference proteome</keyword>
<sequence length="55" mass="6271">MSLSYKNKNYLTGSQVAQYLIKLLEQTPKDAVYAKPAVLENVKKVTYQNSTTFLE</sequence>
<reference evidence="1" key="1">
    <citation type="submission" date="2021-01" db="EMBL/GenBank/DDBJ databases">
        <authorList>
            <consortium name="Genoscope - CEA"/>
            <person name="William W."/>
        </authorList>
    </citation>
    <scope>NUCLEOTIDE SEQUENCE</scope>
</reference>
<evidence type="ECO:0000313" key="1">
    <source>
        <dbReference type="EMBL" id="CAD8097517.1"/>
    </source>
</evidence>
<name>A0A8S1P3G9_9CILI</name>
<protein>
    <submittedName>
        <fullName evidence="1">Uncharacterized protein</fullName>
    </submittedName>
</protein>
<comment type="caution">
    <text evidence="1">The sequence shown here is derived from an EMBL/GenBank/DDBJ whole genome shotgun (WGS) entry which is preliminary data.</text>
</comment>
<proteinExistence type="predicted"/>
<dbReference type="Proteomes" id="UP000692954">
    <property type="component" value="Unassembled WGS sequence"/>
</dbReference>
<dbReference type="EMBL" id="CAJJDN010000068">
    <property type="protein sequence ID" value="CAD8097517.1"/>
    <property type="molecule type" value="Genomic_DNA"/>
</dbReference>
<gene>
    <name evidence="1" type="ORF">PSON_ATCC_30995.1.T0680189</name>
</gene>